<feature type="compositionally biased region" description="Basic and acidic residues" evidence="11">
    <location>
        <begin position="80"/>
        <end position="96"/>
    </location>
</feature>
<dbReference type="CDD" id="cd16456">
    <property type="entry name" value="RING-H2_APC11"/>
    <property type="match status" value="1"/>
</dbReference>
<evidence type="ECO:0000256" key="5">
    <source>
        <dbReference type="ARBA" id="ARBA00022771"/>
    </source>
</evidence>
<evidence type="ECO:0000256" key="6">
    <source>
        <dbReference type="ARBA" id="ARBA00022776"/>
    </source>
</evidence>
<evidence type="ECO:0000256" key="2">
    <source>
        <dbReference type="ARBA" id="ARBA00013928"/>
    </source>
</evidence>
<gene>
    <name evidence="13" type="primary">ANAPC11</name>
    <name evidence="13" type="ORF">Tcan_07281</name>
</gene>
<dbReference type="GO" id="GO:0097602">
    <property type="term" value="F:cullin family protein binding"/>
    <property type="evidence" value="ECO:0007669"/>
    <property type="project" value="InterPro"/>
</dbReference>
<organism evidence="13 14">
    <name type="scientific">Toxocara canis</name>
    <name type="common">Canine roundworm</name>
    <dbReference type="NCBI Taxonomy" id="6265"/>
    <lineage>
        <taxon>Eukaryota</taxon>
        <taxon>Metazoa</taxon>
        <taxon>Ecdysozoa</taxon>
        <taxon>Nematoda</taxon>
        <taxon>Chromadorea</taxon>
        <taxon>Rhabditida</taxon>
        <taxon>Spirurina</taxon>
        <taxon>Ascaridomorpha</taxon>
        <taxon>Ascaridoidea</taxon>
        <taxon>Toxocaridae</taxon>
        <taxon>Toxocara</taxon>
    </lineage>
</organism>
<evidence type="ECO:0000313" key="13">
    <source>
        <dbReference type="EMBL" id="KHN78719.1"/>
    </source>
</evidence>
<evidence type="ECO:0000256" key="10">
    <source>
        <dbReference type="PROSITE-ProRule" id="PRU00175"/>
    </source>
</evidence>
<dbReference type="GO" id="GO:0005680">
    <property type="term" value="C:anaphase-promoting complex"/>
    <property type="evidence" value="ECO:0007669"/>
    <property type="project" value="InterPro"/>
</dbReference>
<evidence type="ECO:0000259" key="12">
    <source>
        <dbReference type="PROSITE" id="PS50089"/>
    </source>
</evidence>
<evidence type="ECO:0000256" key="9">
    <source>
        <dbReference type="ARBA" id="ARBA00023306"/>
    </source>
</evidence>
<feature type="region of interest" description="Disordered" evidence="11">
    <location>
        <begin position="161"/>
        <end position="244"/>
    </location>
</feature>
<dbReference type="Proteomes" id="UP000031036">
    <property type="component" value="Unassembled WGS sequence"/>
</dbReference>
<feature type="compositionally biased region" description="Low complexity" evidence="11">
    <location>
        <begin position="199"/>
        <end position="211"/>
    </location>
</feature>
<comment type="caution">
    <text evidence="13">The sequence shown here is derived from an EMBL/GenBank/DDBJ whole genome shotgun (WGS) entry which is preliminary data.</text>
</comment>
<reference evidence="13 14" key="1">
    <citation type="submission" date="2014-11" db="EMBL/GenBank/DDBJ databases">
        <title>Genetic blueprint of the zoonotic pathogen Toxocara canis.</title>
        <authorList>
            <person name="Zhu X.-Q."/>
            <person name="Korhonen P.K."/>
            <person name="Cai H."/>
            <person name="Young N.D."/>
            <person name="Nejsum P."/>
            <person name="von Samson-Himmelstjerna G."/>
            <person name="Boag P.R."/>
            <person name="Tan P."/>
            <person name="Li Q."/>
            <person name="Min J."/>
            <person name="Yang Y."/>
            <person name="Wang X."/>
            <person name="Fang X."/>
            <person name="Hall R.S."/>
            <person name="Hofmann A."/>
            <person name="Sternberg P.W."/>
            <person name="Jex A.R."/>
            <person name="Gasser R.B."/>
        </authorList>
    </citation>
    <scope>NUCLEOTIDE SEQUENCE [LARGE SCALE GENOMIC DNA]</scope>
    <source>
        <strain evidence="13">PN_DK_2014</strain>
    </source>
</reference>
<feature type="region of interest" description="Disordered" evidence="11">
    <location>
        <begin position="281"/>
        <end position="309"/>
    </location>
</feature>
<comment type="similarity">
    <text evidence="1">Belongs to the RING-box family.</text>
</comment>
<dbReference type="GO" id="GO:0008270">
    <property type="term" value="F:zinc ion binding"/>
    <property type="evidence" value="ECO:0007669"/>
    <property type="project" value="UniProtKB-KW"/>
</dbReference>
<accession>A0A0B2VB64</accession>
<feature type="compositionally biased region" description="Polar residues" evidence="11">
    <location>
        <begin position="161"/>
        <end position="192"/>
    </location>
</feature>
<proteinExistence type="inferred from homology"/>
<keyword evidence="8" id="KW-0862">Zinc</keyword>
<feature type="region of interest" description="Disordered" evidence="11">
    <location>
        <begin position="340"/>
        <end position="376"/>
    </location>
</feature>
<feature type="domain" description="RING-type" evidence="12">
    <location>
        <begin position="415"/>
        <end position="459"/>
    </location>
</feature>
<keyword evidence="3" id="KW-0132">Cell division</keyword>
<dbReference type="Pfam" id="PF12861">
    <property type="entry name" value="zf-ANAPC11"/>
    <property type="match status" value="1"/>
</dbReference>
<evidence type="ECO:0000256" key="7">
    <source>
        <dbReference type="ARBA" id="ARBA00022786"/>
    </source>
</evidence>
<dbReference type="PROSITE" id="PS50089">
    <property type="entry name" value="ZF_RING_2"/>
    <property type="match status" value="1"/>
</dbReference>
<dbReference type="GO" id="GO:0061630">
    <property type="term" value="F:ubiquitin protein ligase activity"/>
    <property type="evidence" value="ECO:0007669"/>
    <property type="project" value="InterPro"/>
</dbReference>
<feature type="region of interest" description="Disordered" evidence="11">
    <location>
        <begin position="71"/>
        <end position="104"/>
    </location>
</feature>
<dbReference type="OrthoDB" id="1681166at2759"/>
<evidence type="ECO:0000256" key="8">
    <source>
        <dbReference type="ARBA" id="ARBA00022833"/>
    </source>
</evidence>
<dbReference type="GO" id="GO:0051301">
    <property type="term" value="P:cell division"/>
    <property type="evidence" value="ECO:0007669"/>
    <property type="project" value="UniProtKB-KW"/>
</dbReference>
<dbReference type="SUPFAM" id="SSF57850">
    <property type="entry name" value="RING/U-box"/>
    <property type="match status" value="1"/>
</dbReference>
<keyword evidence="4" id="KW-0479">Metal-binding</keyword>
<keyword evidence="7" id="KW-0833">Ubl conjugation pathway</keyword>
<evidence type="ECO:0000313" key="14">
    <source>
        <dbReference type="Proteomes" id="UP000031036"/>
    </source>
</evidence>
<keyword evidence="14" id="KW-1185">Reference proteome</keyword>
<protein>
    <recommendedName>
        <fullName evidence="2">Anaphase-promoting complex subunit 11</fullName>
    </recommendedName>
</protein>
<keyword evidence="5 10" id="KW-0863">Zinc-finger</keyword>
<sequence length="467" mass="51256">MFSVDLTSRVETSAVLNDLSNLLHTNLTPDQLLICAEIIRRGGSTSGLYWVITHLSARVCSPIPFLMDTSPMDSGPASPVERESTPFDSRPPLREEWETESEVMGSLDRMTPSEMDRFLHMPLMRDEHSNSRPWNGEGSMDSDGWLQRESRRMVALLQSTATEHMSSDNPSGNGAGSSTVSETGATGGSPSSEAPPGTAEESVSAPVSSSVNDENGDHTPEANRLRQEEENNESDSSVSSLQTNDFEGDVDTVIGEHGVMSSAAGVLGDMDVALGVMETSSLNPVDARDENGRPRRRRPHYLNSSEQQNMSPTFFTPVLEDRDISSPPRLRMARVDPQNICERENSSAGGGETTRTSRLRRHRSSSSGGQPMPLKLPSNTRLRITIKKWNVAATWKWTAGDETCGICRMPFEACCIECKTPGDECPLAIGSCKHAFHMHCIVKWTETQNTPRPQCPLCRQEWKFAAG</sequence>
<dbReference type="InterPro" id="IPR051031">
    <property type="entry name" value="RING-box_E3_Ubiquitin_Ligase"/>
</dbReference>
<feature type="compositionally biased region" description="Basic and acidic residues" evidence="11">
    <location>
        <begin position="215"/>
        <end position="229"/>
    </location>
</feature>
<keyword evidence="9" id="KW-0131">Cell cycle</keyword>
<dbReference type="Gene3D" id="3.30.40.10">
    <property type="entry name" value="Zinc/RING finger domain, C3HC4 (zinc finger)"/>
    <property type="match status" value="1"/>
</dbReference>
<dbReference type="EMBL" id="JPKZ01002050">
    <property type="protein sequence ID" value="KHN78719.1"/>
    <property type="molecule type" value="Genomic_DNA"/>
</dbReference>
<dbReference type="InterPro" id="IPR001841">
    <property type="entry name" value="Znf_RING"/>
</dbReference>
<evidence type="ECO:0000256" key="1">
    <source>
        <dbReference type="ARBA" id="ARBA00009273"/>
    </source>
</evidence>
<evidence type="ECO:0000256" key="11">
    <source>
        <dbReference type="SAM" id="MobiDB-lite"/>
    </source>
</evidence>
<dbReference type="GO" id="GO:0031145">
    <property type="term" value="P:anaphase-promoting complex-dependent catabolic process"/>
    <property type="evidence" value="ECO:0007669"/>
    <property type="project" value="InterPro"/>
</dbReference>
<keyword evidence="6" id="KW-0498">Mitosis</keyword>
<dbReference type="PANTHER" id="PTHR11210">
    <property type="entry name" value="RING BOX"/>
    <property type="match status" value="1"/>
</dbReference>
<name>A0A0B2VB64_TOXCA</name>
<evidence type="ECO:0000256" key="3">
    <source>
        <dbReference type="ARBA" id="ARBA00022618"/>
    </source>
</evidence>
<evidence type="ECO:0000256" key="4">
    <source>
        <dbReference type="ARBA" id="ARBA00022723"/>
    </source>
</evidence>
<dbReference type="InterPro" id="IPR024991">
    <property type="entry name" value="RING-H2_APC11"/>
</dbReference>
<dbReference type="AlphaFoldDB" id="A0A0B2VB64"/>
<dbReference type="InterPro" id="IPR013083">
    <property type="entry name" value="Znf_RING/FYVE/PHD"/>
</dbReference>
<dbReference type="STRING" id="6265.A0A0B2VB64"/>